<organism evidence="1 2">
    <name type="scientific">Gordonia phage Kudefre</name>
    <dbReference type="NCBI Taxonomy" id="2885975"/>
    <lineage>
        <taxon>Viruses</taxon>
        <taxon>Duplodnaviria</taxon>
        <taxon>Heunggongvirae</taxon>
        <taxon>Uroviricota</taxon>
        <taxon>Caudoviricetes</taxon>
        <taxon>Deeyouvirinae</taxon>
        <taxon>Octobienvirus</taxon>
        <taxon>Octobienvirus kudefre</taxon>
    </lineage>
</organism>
<sequence>MSEMLPLRALPVLGYGQLLGTPCAPLSGHSSHHRLVGDAGLNLPVVLALLGLVADAPRFHPGYLNFTKSGVRRLAFFNERVCHKASVAHAT</sequence>
<accession>A0AAE9C306</accession>
<proteinExistence type="predicted"/>
<protein>
    <submittedName>
        <fullName evidence="1">Uncharacterized protein</fullName>
    </submittedName>
</protein>
<evidence type="ECO:0000313" key="2">
    <source>
        <dbReference type="Proteomes" id="UP000827737"/>
    </source>
</evidence>
<dbReference type="GeneID" id="70081194"/>
<name>A0AAE9C306_9CAUD</name>
<dbReference type="RefSeq" id="YP_010246640.1">
    <property type="nucleotide sequence ID" value="NC_060136.1"/>
</dbReference>
<dbReference type="KEGG" id="vg:70081194"/>
<dbReference type="EMBL" id="OK040786">
    <property type="protein sequence ID" value="UDL15371.1"/>
    <property type="molecule type" value="Genomic_DNA"/>
</dbReference>
<gene>
    <name evidence="1" type="primary">127</name>
    <name evidence="1" type="ORF">SEA_KUDEFRE_127</name>
</gene>
<reference evidence="1 2" key="1">
    <citation type="submission" date="2021-09" db="EMBL/GenBank/DDBJ databases">
        <authorList>
            <person name="DeLeon-Fernandez R.L."/>
            <person name="Alejandro-Iglesias T.M."/>
            <person name="Baez-Cruz V.A."/>
            <person name="Bragalone-Rodriguez T."/>
            <person name="Braun-Zayas A."/>
            <person name="Carattini-Rivera A.Z."/>
            <person name="Castello-Casta F.M."/>
            <person name="Delgado-Torres D.N."/>
            <person name="Lopez-Castro L."/>
            <person name="Rivera-Torres A.P."/>
            <person name="Rodriguez-Diaz E.A."/>
            <person name="Tejas-Delatorre P.J."/>
            <person name="Torres-Carro S.E."/>
            <person name="Tristani-Rodriguez M."/>
            <person name="Vazquez E."/>
            <person name="Molloy S.D."/>
            <person name="Garlena R.A."/>
            <person name="Russell D.A."/>
            <person name="Jacobs-Sera D."/>
            <person name="Hatfull G.F."/>
        </authorList>
    </citation>
    <scope>NUCLEOTIDE SEQUENCE [LARGE SCALE GENOMIC DNA]</scope>
</reference>
<keyword evidence="2" id="KW-1185">Reference proteome</keyword>
<evidence type="ECO:0000313" key="1">
    <source>
        <dbReference type="EMBL" id="UDL15371.1"/>
    </source>
</evidence>
<dbReference type="Proteomes" id="UP000827737">
    <property type="component" value="Segment"/>
</dbReference>